<dbReference type="RefSeq" id="WP_220728429.1">
    <property type="nucleotide sequence ID" value="NZ_BPLM01000010.1"/>
</dbReference>
<proteinExistence type="predicted"/>
<protein>
    <submittedName>
        <fullName evidence="2">DUF1700 domain-containing protein</fullName>
    </submittedName>
</protein>
<evidence type="ECO:0000313" key="2">
    <source>
        <dbReference type="EMBL" id="MCK8624493.1"/>
    </source>
</evidence>
<accession>A0ABT0I110</accession>
<keyword evidence="1" id="KW-1133">Transmembrane helix</keyword>
<feature type="transmembrane region" description="Helical" evidence="1">
    <location>
        <begin position="77"/>
        <end position="102"/>
    </location>
</feature>
<feature type="transmembrane region" description="Helical" evidence="1">
    <location>
        <begin position="142"/>
        <end position="159"/>
    </location>
</feature>
<dbReference type="Proteomes" id="UP001522905">
    <property type="component" value="Unassembled WGS sequence"/>
</dbReference>
<gene>
    <name evidence="2" type="ORF">LNP07_03085</name>
</gene>
<evidence type="ECO:0000313" key="3">
    <source>
        <dbReference type="Proteomes" id="UP001522905"/>
    </source>
</evidence>
<keyword evidence="3" id="KW-1185">Reference proteome</keyword>
<name>A0ABT0I110_9LACO</name>
<feature type="transmembrane region" description="Helical" evidence="1">
    <location>
        <begin position="108"/>
        <end position="135"/>
    </location>
</feature>
<keyword evidence="1" id="KW-0472">Membrane</keyword>
<dbReference type="EMBL" id="JAJIAO010000002">
    <property type="protein sequence ID" value="MCK8624493.1"/>
    <property type="molecule type" value="Genomic_DNA"/>
</dbReference>
<keyword evidence="1" id="KW-0812">Transmembrane</keyword>
<evidence type="ECO:0000256" key="1">
    <source>
        <dbReference type="SAM" id="Phobius"/>
    </source>
</evidence>
<sequence>MNKYIEELSKLLNVLSYQDKQDALNFYTEYLQDGDFKTYAECSEKLGTPQMLANKIIANYQSEHGDGYVRDKRNVSIVLIILLCIIAIPFLLTIISIIFSIFVTIFSVILSIIVTIFALGLSAIVILVVSFWLLFTNFWTGLFYLGLTLVTLGIVAILFEPAKWLVINLLLITKNFCKWSYNQIKNITEKIFR</sequence>
<reference evidence="2 3" key="1">
    <citation type="submission" date="2021-11" db="EMBL/GenBank/DDBJ databases">
        <title>Comparative genomics of bee honey and flower isolates.</title>
        <authorList>
            <person name="Bechtner J.D."/>
            <person name="Gallus M.K."/>
            <person name="Ehrmann M."/>
        </authorList>
    </citation>
    <scope>NUCLEOTIDE SEQUENCE [LARGE SCALE GENOMIC DNA]</scope>
    <source>
        <strain evidence="2 3">M161</strain>
    </source>
</reference>
<comment type="caution">
    <text evidence="2">The sequence shown here is derived from an EMBL/GenBank/DDBJ whole genome shotgun (WGS) entry which is preliminary data.</text>
</comment>
<organism evidence="2 3">
    <name type="scientific">Apilactobacillus xinyiensis</name>
    <dbReference type="NCBI Taxonomy" id="2841032"/>
    <lineage>
        <taxon>Bacteria</taxon>
        <taxon>Bacillati</taxon>
        <taxon>Bacillota</taxon>
        <taxon>Bacilli</taxon>
        <taxon>Lactobacillales</taxon>
        <taxon>Lactobacillaceae</taxon>
        <taxon>Apilactobacillus</taxon>
    </lineage>
</organism>